<dbReference type="InterPro" id="IPR000836">
    <property type="entry name" value="PRTase_dom"/>
</dbReference>
<comment type="caution">
    <text evidence="3">The sequence shown here is derived from an EMBL/GenBank/DDBJ whole genome shotgun (WGS) entry which is preliminary data.</text>
</comment>
<proteinExistence type="inferred from homology"/>
<organism evidence="3 4">
    <name type="scientific">Candidatus Buchananbacteria bacterium RIFCSPHIGHO2_02_FULL_56_16</name>
    <dbReference type="NCBI Taxonomy" id="1797542"/>
    <lineage>
        <taxon>Bacteria</taxon>
        <taxon>Candidatus Buchananiibacteriota</taxon>
    </lineage>
</organism>
<dbReference type="EMBL" id="MHIL01000023">
    <property type="protein sequence ID" value="OGY51131.1"/>
    <property type="molecule type" value="Genomic_DNA"/>
</dbReference>
<dbReference type="Proteomes" id="UP000177310">
    <property type="component" value="Unassembled WGS sequence"/>
</dbReference>
<dbReference type="SUPFAM" id="SSF53271">
    <property type="entry name" value="PRTase-like"/>
    <property type="match status" value="1"/>
</dbReference>
<reference evidence="3 4" key="1">
    <citation type="journal article" date="2016" name="Nat. Commun.">
        <title>Thousands of microbial genomes shed light on interconnected biogeochemical processes in an aquifer system.</title>
        <authorList>
            <person name="Anantharaman K."/>
            <person name="Brown C.T."/>
            <person name="Hug L.A."/>
            <person name="Sharon I."/>
            <person name="Castelle C.J."/>
            <person name="Probst A.J."/>
            <person name="Thomas B.C."/>
            <person name="Singh A."/>
            <person name="Wilkins M.J."/>
            <person name="Karaoz U."/>
            <person name="Brodie E.L."/>
            <person name="Williams K.H."/>
            <person name="Hubbard S.S."/>
            <person name="Banfield J.F."/>
        </authorList>
    </citation>
    <scope>NUCLEOTIDE SEQUENCE [LARGE SCALE GENOMIC DNA]</scope>
</reference>
<evidence type="ECO:0000259" key="2">
    <source>
        <dbReference type="Pfam" id="PF00156"/>
    </source>
</evidence>
<dbReference type="PANTHER" id="PTHR47505:SF1">
    <property type="entry name" value="DNA UTILIZATION PROTEIN YHGH"/>
    <property type="match status" value="1"/>
</dbReference>
<comment type="similarity">
    <text evidence="1">Belongs to the ComF/GntX family.</text>
</comment>
<feature type="domain" description="Phosphoribosyltransferase" evidence="2">
    <location>
        <begin position="165"/>
        <end position="210"/>
    </location>
</feature>
<sequence>MKKFIEFLSSLLFPIQCVGCRAADQWLCARCAQTVRLNSFEPVRFRPSGSQLTIKVLVAADYSQPLLQRLLSTYKYRFVVDLGDRLGDLLVDFLKTAKGLPAIDLVAPVPLASRRLRWRSFNQSEILARRVGQAFSWPVDPGLLVRHHYRHPQVGLDAQRRRQNVRHAFRVADPASVRGKRVLLVDDVVTTGSTLTECAAGLWAAGAREVWGLVIAHG</sequence>
<dbReference type="PANTHER" id="PTHR47505">
    <property type="entry name" value="DNA UTILIZATION PROTEIN YHGH"/>
    <property type="match status" value="1"/>
</dbReference>
<dbReference type="Pfam" id="PF00156">
    <property type="entry name" value="Pribosyltran"/>
    <property type="match status" value="1"/>
</dbReference>
<evidence type="ECO:0000256" key="1">
    <source>
        <dbReference type="ARBA" id="ARBA00008007"/>
    </source>
</evidence>
<dbReference type="InterPro" id="IPR051910">
    <property type="entry name" value="ComF/GntX_DNA_util-trans"/>
</dbReference>
<evidence type="ECO:0000313" key="4">
    <source>
        <dbReference type="Proteomes" id="UP000177310"/>
    </source>
</evidence>
<dbReference type="InterPro" id="IPR029057">
    <property type="entry name" value="PRTase-like"/>
</dbReference>
<accession>A0A1G1YFV7</accession>
<protein>
    <recommendedName>
        <fullName evidence="2">Phosphoribosyltransferase domain-containing protein</fullName>
    </recommendedName>
</protein>
<dbReference type="AlphaFoldDB" id="A0A1G1YFV7"/>
<evidence type="ECO:0000313" key="3">
    <source>
        <dbReference type="EMBL" id="OGY51131.1"/>
    </source>
</evidence>
<name>A0A1G1YFV7_9BACT</name>
<dbReference type="CDD" id="cd06223">
    <property type="entry name" value="PRTases_typeI"/>
    <property type="match status" value="1"/>
</dbReference>
<dbReference type="STRING" id="1797542.A3J59_03125"/>
<dbReference type="Gene3D" id="3.40.50.2020">
    <property type="match status" value="1"/>
</dbReference>
<gene>
    <name evidence="3" type="ORF">A3J59_03125</name>
</gene>